<sequence length="542" mass="60377">MTGKVEEPQPHPVKDQLFGIDYCINSPPRWHEATILGFQHYLVMLGTTVLIPTILVPQMGGGNEEKVRVVQTLLFVAGIKTLLQTHFGTRLPVVIGGSYAFVVPTLSIILSGRYADEIDPHQRFLKTMRSIQGALIIASIFQLVIGFFGLWRIVVRYLSPLSAVPLTTLSGLALYNHGFPAVAKCIEIGLPQLILLILFSQYYSHAMGGRRVLFDRFSVVITVLIVWVYAIILTGSGVYKHRRPLTQFHCRTDRAGLIHAAPWIKFPYPFQWGSPSFHGGDCFALMAASFVALIESTGTYIVVSRYAGATPIPPSILSRGVGWQGFGLLLDGMFGTVNGSAASVENAGLLGLTRVGSRRVIEISACFMIFFSCLGKFGAVVASIPLPIAAALYCVLFAYAASAGLGLLQFCHLNSFRTKFILGTSIFLGFSVAQYFNEFSLVAGYSPVHTHNRSFNDIVSVIFSSPVVVAAMVAYFLDCTLHHGDSEVRRDSGRHWWEKFRSYRTDTRSQEFYSLPYNLNKEHTDRTSERWAIVRRRRRRRW</sequence>
<keyword evidence="3 6" id="KW-0812">Transmembrane</keyword>
<feature type="transmembrane region" description="Helical" evidence="6">
    <location>
        <begin position="457"/>
        <end position="477"/>
    </location>
</feature>
<feature type="transmembrane region" description="Helical" evidence="6">
    <location>
        <begin position="38"/>
        <end position="57"/>
    </location>
</feature>
<feature type="transmembrane region" description="Helical" evidence="6">
    <location>
        <begin position="133"/>
        <end position="151"/>
    </location>
</feature>
<evidence type="ECO:0000313" key="7">
    <source>
        <dbReference type="EMBL" id="KAK1269421.1"/>
    </source>
</evidence>
<evidence type="ECO:0000256" key="2">
    <source>
        <dbReference type="ARBA" id="ARBA00008821"/>
    </source>
</evidence>
<keyword evidence="5 6" id="KW-0472">Membrane</keyword>
<dbReference type="PANTHER" id="PTHR11119">
    <property type="entry name" value="XANTHINE-URACIL / VITAMIN C PERMEASE FAMILY MEMBER"/>
    <property type="match status" value="1"/>
</dbReference>
<gene>
    <name evidence="7" type="ORF">QJS04_geneDACA006231</name>
</gene>
<dbReference type="GO" id="GO:0016020">
    <property type="term" value="C:membrane"/>
    <property type="evidence" value="ECO:0007669"/>
    <property type="project" value="UniProtKB-SubCell"/>
</dbReference>
<name>A0AAV9AZQ2_ACOGR</name>
<keyword evidence="8" id="KW-1185">Reference proteome</keyword>
<feature type="transmembrane region" description="Helical" evidence="6">
    <location>
        <begin position="188"/>
        <end position="205"/>
    </location>
</feature>
<evidence type="ECO:0000256" key="5">
    <source>
        <dbReference type="ARBA" id="ARBA00023136"/>
    </source>
</evidence>
<dbReference type="EMBL" id="JAUJYN010000006">
    <property type="protein sequence ID" value="KAK1269421.1"/>
    <property type="molecule type" value="Genomic_DNA"/>
</dbReference>
<evidence type="ECO:0000256" key="3">
    <source>
        <dbReference type="ARBA" id="ARBA00022692"/>
    </source>
</evidence>
<feature type="transmembrane region" description="Helical" evidence="6">
    <location>
        <begin position="217"/>
        <end position="239"/>
    </location>
</feature>
<comment type="caution">
    <text evidence="7">The sequence shown here is derived from an EMBL/GenBank/DDBJ whole genome shotgun (WGS) entry which is preliminary data.</text>
</comment>
<keyword evidence="4 6" id="KW-1133">Transmembrane helix</keyword>
<protein>
    <submittedName>
        <fullName evidence="7">Nucleobase-ascorbate transporter 7</fullName>
    </submittedName>
</protein>
<accession>A0AAV9AZQ2</accession>
<reference evidence="7" key="2">
    <citation type="submission" date="2023-06" db="EMBL/GenBank/DDBJ databases">
        <authorList>
            <person name="Ma L."/>
            <person name="Liu K.-W."/>
            <person name="Li Z."/>
            <person name="Hsiao Y.-Y."/>
            <person name="Qi Y."/>
            <person name="Fu T."/>
            <person name="Tang G."/>
            <person name="Zhang D."/>
            <person name="Sun W.-H."/>
            <person name="Liu D.-K."/>
            <person name="Li Y."/>
            <person name="Chen G.-Z."/>
            <person name="Liu X.-D."/>
            <person name="Liao X.-Y."/>
            <person name="Jiang Y.-T."/>
            <person name="Yu X."/>
            <person name="Hao Y."/>
            <person name="Huang J."/>
            <person name="Zhao X.-W."/>
            <person name="Ke S."/>
            <person name="Chen Y.-Y."/>
            <person name="Wu W.-L."/>
            <person name="Hsu J.-L."/>
            <person name="Lin Y.-F."/>
            <person name="Huang M.-D."/>
            <person name="Li C.-Y."/>
            <person name="Huang L."/>
            <person name="Wang Z.-W."/>
            <person name="Zhao X."/>
            <person name="Zhong W.-Y."/>
            <person name="Peng D.-H."/>
            <person name="Ahmad S."/>
            <person name="Lan S."/>
            <person name="Zhang J.-S."/>
            <person name="Tsai W.-C."/>
            <person name="Van De Peer Y."/>
            <person name="Liu Z.-J."/>
        </authorList>
    </citation>
    <scope>NUCLEOTIDE SEQUENCE</scope>
    <source>
        <strain evidence="7">SCP</strain>
        <tissue evidence="7">Leaves</tissue>
    </source>
</reference>
<dbReference type="Proteomes" id="UP001179952">
    <property type="component" value="Unassembled WGS sequence"/>
</dbReference>
<reference evidence="7" key="1">
    <citation type="journal article" date="2023" name="Nat. Commun.">
        <title>Diploid and tetraploid genomes of Acorus and the evolution of monocots.</title>
        <authorList>
            <person name="Ma L."/>
            <person name="Liu K.W."/>
            <person name="Li Z."/>
            <person name="Hsiao Y.Y."/>
            <person name="Qi Y."/>
            <person name="Fu T."/>
            <person name="Tang G.D."/>
            <person name="Zhang D."/>
            <person name="Sun W.H."/>
            <person name="Liu D.K."/>
            <person name="Li Y."/>
            <person name="Chen G.Z."/>
            <person name="Liu X.D."/>
            <person name="Liao X.Y."/>
            <person name="Jiang Y.T."/>
            <person name="Yu X."/>
            <person name="Hao Y."/>
            <person name="Huang J."/>
            <person name="Zhao X.W."/>
            <person name="Ke S."/>
            <person name="Chen Y.Y."/>
            <person name="Wu W.L."/>
            <person name="Hsu J.L."/>
            <person name="Lin Y.F."/>
            <person name="Huang M.D."/>
            <person name="Li C.Y."/>
            <person name="Huang L."/>
            <person name="Wang Z.W."/>
            <person name="Zhao X."/>
            <person name="Zhong W.Y."/>
            <person name="Peng D.H."/>
            <person name="Ahmad S."/>
            <person name="Lan S."/>
            <person name="Zhang J.S."/>
            <person name="Tsai W.C."/>
            <person name="Van de Peer Y."/>
            <person name="Liu Z.J."/>
        </authorList>
    </citation>
    <scope>NUCLEOTIDE SEQUENCE</scope>
    <source>
        <strain evidence="7">SCP</strain>
    </source>
</reference>
<dbReference type="NCBIfam" id="NF037981">
    <property type="entry name" value="NCS2_1"/>
    <property type="match status" value="1"/>
</dbReference>
<proteinExistence type="inferred from homology"/>
<feature type="transmembrane region" description="Helical" evidence="6">
    <location>
        <begin position="93"/>
        <end position="112"/>
    </location>
</feature>
<dbReference type="GO" id="GO:0022857">
    <property type="term" value="F:transmembrane transporter activity"/>
    <property type="evidence" value="ECO:0007669"/>
    <property type="project" value="InterPro"/>
</dbReference>
<dbReference type="InterPro" id="IPR006043">
    <property type="entry name" value="NCS2"/>
</dbReference>
<feature type="transmembrane region" description="Helical" evidence="6">
    <location>
        <begin position="388"/>
        <end position="408"/>
    </location>
</feature>
<dbReference type="AlphaFoldDB" id="A0AAV9AZQ2"/>
<evidence type="ECO:0000313" key="8">
    <source>
        <dbReference type="Proteomes" id="UP001179952"/>
    </source>
</evidence>
<organism evidence="7 8">
    <name type="scientific">Acorus gramineus</name>
    <name type="common">Dwarf sweet flag</name>
    <dbReference type="NCBI Taxonomy" id="55184"/>
    <lineage>
        <taxon>Eukaryota</taxon>
        <taxon>Viridiplantae</taxon>
        <taxon>Streptophyta</taxon>
        <taxon>Embryophyta</taxon>
        <taxon>Tracheophyta</taxon>
        <taxon>Spermatophyta</taxon>
        <taxon>Magnoliopsida</taxon>
        <taxon>Liliopsida</taxon>
        <taxon>Acoraceae</taxon>
        <taxon>Acorus</taxon>
    </lineage>
</organism>
<feature type="transmembrane region" description="Helical" evidence="6">
    <location>
        <begin position="360"/>
        <end position="382"/>
    </location>
</feature>
<dbReference type="Pfam" id="PF00860">
    <property type="entry name" value="Xan_ur_permease"/>
    <property type="match status" value="1"/>
</dbReference>
<comment type="subcellular location">
    <subcellularLocation>
        <location evidence="1">Membrane</location>
        <topology evidence="1">Multi-pass membrane protein</topology>
    </subcellularLocation>
</comment>
<evidence type="ECO:0000256" key="6">
    <source>
        <dbReference type="SAM" id="Phobius"/>
    </source>
</evidence>
<feature type="transmembrane region" description="Helical" evidence="6">
    <location>
        <begin position="420"/>
        <end position="437"/>
    </location>
</feature>
<evidence type="ECO:0000256" key="1">
    <source>
        <dbReference type="ARBA" id="ARBA00004141"/>
    </source>
</evidence>
<evidence type="ECO:0000256" key="4">
    <source>
        <dbReference type="ARBA" id="ARBA00022989"/>
    </source>
</evidence>
<comment type="similarity">
    <text evidence="2">Belongs to the nucleobase:cation symporter-2 (NCS2) (TC 2.A.40) family.</text>
</comment>